<proteinExistence type="predicted"/>
<keyword evidence="3" id="KW-1185">Reference proteome</keyword>
<comment type="caution">
    <text evidence="2">The sequence shown here is derived from an EMBL/GenBank/DDBJ whole genome shotgun (WGS) entry which is preliminary data.</text>
</comment>
<accession>A0AAD9XZQ7</accession>
<evidence type="ECO:0000313" key="3">
    <source>
        <dbReference type="Proteomes" id="UP001281614"/>
    </source>
</evidence>
<feature type="region of interest" description="Disordered" evidence="1">
    <location>
        <begin position="26"/>
        <end position="101"/>
    </location>
</feature>
<protein>
    <submittedName>
        <fullName evidence="2">Uncharacterized protein</fullName>
    </submittedName>
</protein>
<dbReference type="Proteomes" id="UP001281614">
    <property type="component" value="Unassembled WGS sequence"/>
</dbReference>
<evidence type="ECO:0000313" key="2">
    <source>
        <dbReference type="EMBL" id="KAK2731676.1"/>
    </source>
</evidence>
<sequence>MCSPWLVPTTLTCVPFDTRPVLSVEQATKDWRTPAYSDSTLPPPYHNPPSPPSAPPAPPPAPPPTPPPPPSPPPPPPPPPPPLPPPPPPPPNRTYANTPCRGGTRLAAVTIALRPPLASRALCQILRFRTVGKLYWVHLGFEWHEENRIGDLALEGTTRGDATADVVLARTGEDARPLPAGTSITRPTSTPW</sequence>
<dbReference type="AlphaFoldDB" id="A0AAD9XZQ7"/>
<gene>
    <name evidence="2" type="ORF">CKAH01_08832</name>
</gene>
<reference evidence="2" key="1">
    <citation type="submission" date="2023-02" db="EMBL/GenBank/DDBJ databases">
        <title>Colletotrichum kahawae CIFC_Que2 genome sequencing and assembly.</title>
        <authorList>
            <person name="Baroncelli R."/>
        </authorList>
    </citation>
    <scope>NUCLEOTIDE SEQUENCE</scope>
    <source>
        <strain evidence="2">CIFC_Que2</strain>
    </source>
</reference>
<organism evidence="2 3">
    <name type="scientific">Colletotrichum kahawae</name>
    <name type="common">Coffee berry disease fungus</name>
    <dbReference type="NCBI Taxonomy" id="34407"/>
    <lineage>
        <taxon>Eukaryota</taxon>
        <taxon>Fungi</taxon>
        <taxon>Dikarya</taxon>
        <taxon>Ascomycota</taxon>
        <taxon>Pezizomycotina</taxon>
        <taxon>Sordariomycetes</taxon>
        <taxon>Hypocreomycetidae</taxon>
        <taxon>Glomerellales</taxon>
        <taxon>Glomerellaceae</taxon>
        <taxon>Colletotrichum</taxon>
        <taxon>Colletotrichum gloeosporioides species complex</taxon>
    </lineage>
</organism>
<evidence type="ECO:0000256" key="1">
    <source>
        <dbReference type="SAM" id="MobiDB-lite"/>
    </source>
</evidence>
<dbReference type="EMBL" id="VYYT01000566">
    <property type="protein sequence ID" value="KAK2731676.1"/>
    <property type="molecule type" value="Genomic_DNA"/>
</dbReference>
<dbReference type="PRINTS" id="PR01217">
    <property type="entry name" value="PRICHEXTENSN"/>
</dbReference>
<name>A0AAD9XZQ7_COLKA</name>
<feature type="compositionally biased region" description="Pro residues" evidence="1">
    <location>
        <begin position="41"/>
        <end position="92"/>
    </location>
</feature>